<evidence type="ECO:0000259" key="7">
    <source>
        <dbReference type="Pfam" id="PF12698"/>
    </source>
</evidence>
<dbReference type="GO" id="GO:0005886">
    <property type="term" value="C:plasma membrane"/>
    <property type="evidence" value="ECO:0007669"/>
    <property type="project" value="UniProtKB-SubCell"/>
</dbReference>
<keyword evidence="5 6" id="KW-0472">Membrane</keyword>
<proteinExistence type="predicted"/>
<dbReference type="GO" id="GO:0140359">
    <property type="term" value="F:ABC-type transporter activity"/>
    <property type="evidence" value="ECO:0007669"/>
    <property type="project" value="InterPro"/>
</dbReference>
<protein>
    <submittedName>
        <fullName evidence="8">ABC transporter permease</fullName>
    </submittedName>
</protein>
<dbReference type="RefSeq" id="WP_353547122.1">
    <property type="nucleotide sequence ID" value="NZ_JAGKSB010000008.1"/>
</dbReference>
<evidence type="ECO:0000313" key="9">
    <source>
        <dbReference type="Proteomes" id="UP000679691"/>
    </source>
</evidence>
<accession>A0A8T4HB18</accession>
<dbReference type="AlphaFoldDB" id="A0A8T4HB18"/>
<feature type="transmembrane region" description="Helical" evidence="6">
    <location>
        <begin position="21"/>
        <end position="43"/>
    </location>
</feature>
<sequence>MHKILLIIQREYVSRVKKKSFLLLTFLVPIFFIGMYAAMFYLMKKGYEDNFAEITVVDEQGSFYEQLRSNKNVAFLPATADFEAEKEKLRSSKKDFASLLYIPKDIYNTRSLNLISAGKSNLKTRDEISSQVQEIIRNKLYQDAGIDKNLLATIDPNVTVSAREISSDGEEKNANTEIAMGIGVALAILVYLSLFLYGVQVMRGVIEEKSNRIIEVIISSVKPFQLMMGKIIGIGMVGLTQFLLWILLTGGLFTVATTLFVDKESLESVAATQGEMSQGNEQLSTAVEKSAQMGGFLEAIKAVNFYEIAICFILFFLAGYLLYSAIFAAVGSAVDSETEANQFTMPVTMPLLITYILSFGLIINDPHGTISTWLSFIPFTSPIAMLVRIPFDVPLWQIATSLTLLILTFLGTTWVAARIYRVGILIYGKKPSFKELIKWFNYKS</sequence>
<feature type="transmembrane region" description="Helical" evidence="6">
    <location>
        <begin position="213"/>
        <end position="236"/>
    </location>
</feature>
<evidence type="ECO:0000313" key="8">
    <source>
        <dbReference type="EMBL" id="MBP3943623.1"/>
    </source>
</evidence>
<dbReference type="Pfam" id="PF12698">
    <property type="entry name" value="ABC2_membrane_3"/>
    <property type="match status" value="1"/>
</dbReference>
<organism evidence="8 9">
    <name type="scientific">Rhinopithecimicrobium faecis</name>
    <dbReference type="NCBI Taxonomy" id="2820698"/>
    <lineage>
        <taxon>Bacteria</taxon>
        <taxon>Pseudomonadati</taxon>
        <taxon>Bacteroidota</taxon>
        <taxon>Sphingobacteriia</taxon>
        <taxon>Sphingobacteriales</taxon>
        <taxon>Sphingobacteriaceae</taxon>
        <taxon>Rhinopithecimicrobium</taxon>
    </lineage>
</organism>
<comment type="caution">
    <text evidence="8">The sequence shown here is derived from an EMBL/GenBank/DDBJ whole genome shotgun (WGS) entry which is preliminary data.</text>
</comment>
<feature type="transmembrane region" description="Helical" evidence="6">
    <location>
        <begin position="242"/>
        <end position="261"/>
    </location>
</feature>
<evidence type="ECO:0000256" key="6">
    <source>
        <dbReference type="SAM" id="Phobius"/>
    </source>
</evidence>
<comment type="subcellular location">
    <subcellularLocation>
        <location evidence="1">Cell membrane</location>
        <topology evidence="1">Multi-pass membrane protein</topology>
    </subcellularLocation>
</comment>
<dbReference type="Gene3D" id="3.40.190.10">
    <property type="entry name" value="Periplasmic binding protein-like II"/>
    <property type="match status" value="1"/>
</dbReference>
<dbReference type="PANTHER" id="PTHR30294">
    <property type="entry name" value="MEMBRANE COMPONENT OF ABC TRANSPORTER YHHJ-RELATED"/>
    <property type="match status" value="1"/>
</dbReference>
<evidence type="ECO:0000256" key="2">
    <source>
        <dbReference type="ARBA" id="ARBA00022475"/>
    </source>
</evidence>
<dbReference type="PANTHER" id="PTHR30294:SF29">
    <property type="entry name" value="MULTIDRUG ABC TRANSPORTER PERMEASE YBHS-RELATED"/>
    <property type="match status" value="1"/>
</dbReference>
<feature type="transmembrane region" description="Helical" evidence="6">
    <location>
        <begin position="370"/>
        <end position="389"/>
    </location>
</feature>
<feature type="transmembrane region" description="Helical" evidence="6">
    <location>
        <begin position="395"/>
        <end position="420"/>
    </location>
</feature>
<evidence type="ECO:0000256" key="3">
    <source>
        <dbReference type="ARBA" id="ARBA00022692"/>
    </source>
</evidence>
<dbReference type="SUPFAM" id="SSF53850">
    <property type="entry name" value="Periplasmic binding protein-like II"/>
    <property type="match status" value="1"/>
</dbReference>
<name>A0A8T4HB18_9SPHI</name>
<evidence type="ECO:0000256" key="4">
    <source>
        <dbReference type="ARBA" id="ARBA00022989"/>
    </source>
</evidence>
<keyword evidence="3 6" id="KW-0812">Transmembrane</keyword>
<keyword evidence="9" id="KW-1185">Reference proteome</keyword>
<dbReference type="Proteomes" id="UP000679691">
    <property type="component" value="Unassembled WGS sequence"/>
</dbReference>
<evidence type="ECO:0000256" key="1">
    <source>
        <dbReference type="ARBA" id="ARBA00004651"/>
    </source>
</evidence>
<dbReference type="EMBL" id="JAGKSB010000008">
    <property type="protein sequence ID" value="MBP3943623.1"/>
    <property type="molecule type" value="Genomic_DNA"/>
</dbReference>
<dbReference type="InterPro" id="IPR051449">
    <property type="entry name" value="ABC-2_transporter_component"/>
</dbReference>
<keyword evidence="2" id="KW-1003">Cell membrane</keyword>
<feature type="transmembrane region" description="Helical" evidence="6">
    <location>
        <begin position="343"/>
        <end position="363"/>
    </location>
</feature>
<dbReference type="InterPro" id="IPR013525">
    <property type="entry name" value="ABC2_TM"/>
</dbReference>
<gene>
    <name evidence="8" type="ORF">J5U18_08625</name>
</gene>
<evidence type="ECO:0000256" key="5">
    <source>
        <dbReference type="ARBA" id="ARBA00023136"/>
    </source>
</evidence>
<keyword evidence="4 6" id="KW-1133">Transmembrane helix</keyword>
<reference evidence="8" key="1">
    <citation type="submission" date="2021-03" db="EMBL/GenBank/DDBJ databases">
        <authorList>
            <person name="Lu T."/>
            <person name="Wang Q."/>
            <person name="Han X."/>
        </authorList>
    </citation>
    <scope>NUCLEOTIDE SEQUENCE</scope>
    <source>
        <strain evidence="8">WQ 2009</strain>
    </source>
</reference>
<feature type="transmembrane region" description="Helical" evidence="6">
    <location>
        <begin position="303"/>
        <end position="323"/>
    </location>
</feature>
<feature type="domain" description="ABC-2 type transporter transmembrane" evidence="7">
    <location>
        <begin position="19"/>
        <end position="417"/>
    </location>
</feature>
<feature type="transmembrane region" description="Helical" evidence="6">
    <location>
        <begin position="178"/>
        <end position="201"/>
    </location>
</feature>